<keyword evidence="4" id="KW-1185">Reference proteome</keyword>
<organism evidence="3 4">
    <name type="scientific">Potamilus streckersoni</name>
    <dbReference type="NCBI Taxonomy" id="2493646"/>
    <lineage>
        <taxon>Eukaryota</taxon>
        <taxon>Metazoa</taxon>
        <taxon>Spiralia</taxon>
        <taxon>Lophotrochozoa</taxon>
        <taxon>Mollusca</taxon>
        <taxon>Bivalvia</taxon>
        <taxon>Autobranchia</taxon>
        <taxon>Heteroconchia</taxon>
        <taxon>Palaeoheterodonta</taxon>
        <taxon>Unionida</taxon>
        <taxon>Unionoidea</taxon>
        <taxon>Unionidae</taxon>
        <taxon>Ambleminae</taxon>
        <taxon>Lampsilini</taxon>
        <taxon>Potamilus</taxon>
    </lineage>
</organism>
<feature type="compositionally biased region" description="Low complexity" evidence="1">
    <location>
        <begin position="626"/>
        <end position="649"/>
    </location>
</feature>
<dbReference type="EMBL" id="JAEAOA010001377">
    <property type="protein sequence ID" value="KAK3609761.1"/>
    <property type="molecule type" value="Genomic_DNA"/>
</dbReference>
<dbReference type="CDD" id="cd01671">
    <property type="entry name" value="CARD"/>
    <property type="match status" value="1"/>
</dbReference>
<dbReference type="Gene3D" id="1.10.533.10">
    <property type="entry name" value="Death Domain, Fas"/>
    <property type="match status" value="1"/>
</dbReference>
<reference evidence="3" key="3">
    <citation type="submission" date="2023-05" db="EMBL/GenBank/DDBJ databases">
        <authorList>
            <person name="Smith C.H."/>
        </authorList>
    </citation>
    <scope>NUCLEOTIDE SEQUENCE</scope>
    <source>
        <strain evidence="3">CHS0354</strain>
        <tissue evidence="3">Mantle</tissue>
    </source>
</reference>
<dbReference type="InterPro" id="IPR001315">
    <property type="entry name" value="CARD"/>
</dbReference>
<feature type="region of interest" description="Disordered" evidence="1">
    <location>
        <begin position="85"/>
        <end position="104"/>
    </location>
</feature>
<dbReference type="Pfam" id="PF00619">
    <property type="entry name" value="CARD"/>
    <property type="match status" value="1"/>
</dbReference>
<feature type="region of interest" description="Disordered" evidence="1">
    <location>
        <begin position="622"/>
        <end position="652"/>
    </location>
</feature>
<comment type="caution">
    <text evidence="3">The sequence shown here is derived from an EMBL/GenBank/DDBJ whole genome shotgun (WGS) entry which is preliminary data.</text>
</comment>
<dbReference type="InterPro" id="IPR011029">
    <property type="entry name" value="DEATH-like_dom_sf"/>
</dbReference>
<sequence length="849" mass="96596">MDSFAEPRMSQASIDQDAITSRLDKLTSSVKALQLDVAAIKNVVCCSGVSQYVRLPRHDKENRVEEIKAGEDSTIPKITINHASQVDSATQPRVSRNKVEGENANQPDLDRRYCISKAIQKNITKLIDVLPYQTCELQDLLLQSESCLTENENDLIKKQPTRRDQIRQLIRFVKGRSFKAISKFLQCSRDYNPEIIDLIWQTYDQLVGEGVRETRCVFCRMTNAVDIKDVADYAYEQEVLSDEQHRQITDCTHGVGAQTKLWHQLSVLSLKNGNNKILLDSILTYLCSTPKYKQYGEELKVLVKRNLRLECSCKDYKRRKMYDCNRVESFASSIFSSSVCPASSISNLTPRHSFRSLCSNSSGSQKRKPGNLKVKDVYFRPNIQRRLFKQQISKDEQENTSPKYIHCSQHEVSNGVYSTLSNRNEETNPKICISSHNSEKYKTSVLDSEYISRLSPISSTSENVESQEKTKDADETTMKVVHRAGIIKAAGGKINRRSATRKTWPLNPRSFCLNTEADPFEDLSAIASDVCEEDNEEKPLVHSHSDHEDCPCSITLPRLSIFQTQDTEFLRNHIPGSTQEATLPSDRHEMMQIFLQDVLEENERTSGTEDKVCYLSLKRTNSTPASLTSSSQTVSETESTSSTPSLSTLNDADMKRICNKRNSLEEKDDAQYRTFSSENETKEANLLNSSILLCGSRGCDHNREGESDVKFNRNLSTQTSSDLHIDNSSSTTFSNMEIKKCCSNGELSSLEMQNSTRHRTYTVHSKYTVASEPDISSTGTVRPYTVHRKASNSLSDTSRDATKEKRLHFGSLGWKRTREILYRKILKMLTHPYLTSLLRWKKYHELTYH</sequence>
<evidence type="ECO:0000256" key="1">
    <source>
        <dbReference type="SAM" id="MobiDB-lite"/>
    </source>
</evidence>
<reference evidence="3" key="1">
    <citation type="journal article" date="2021" name="Genome Biol. Evol.">
        <title>A High-Quality Reference Genome for a Parasitic Bivalve with Doubly Uniparental Inheritance (Bivalvia: Unionida).</title>
        <authorList>
            <person name="Smith C.H."/>
        </authorList>
    </citation>
    <scope>NUCLEOTIDE SEQUENCE</scope>
    <source>
        <strain evidence="3">CHS0354</strain>
    </source>
</reference>
<dbReference type="SUPFAM" id="SSF47986">
    <property type="entry name" value="DEATH domain"/>
    <property type="match status" value="1"/>
</dbReference>
<dbReference type="Proteomes" id="UP001195483">
    <property type="component" value="Unassembled WGS sequence"/>
</dbReference>
<accession>A0AAE0TGF0</accession>
<evidence type="ECO:0000313" key="3">
    <source>
        <dbReference type="EMBL" id="KAK3609761.1"/>
    </source>
</evidence>
<gene>
    <name evidence="3" type="ORF">CHS0354_022620</name>
</gene>
<feature type="region of interest" description="Disordered" evidence="1">
    <location>
        <begin position="774"/>
        <end position="800"/>
    </location>
</feature>
<proteinExistence type="predicted"/>
<dbReference type="GO" id="GO:0042981">
    <property type="term" value="P:regulation of apoptotic process"/>
    <property type="evidence" value="ECO:0007669"/>
    <property type="project" value="InterPro"/>
</dbReference>
<evidence type="ECO:0000259" key="2">
    <source>
        <dbReference type="PROSITE" id="PS50209"/>
    </source>
</evidence>
<reference evidence="3" key="2">
    <citation type="journal article" date="2021" name="Genome Biol. Evol.">
        <title>Developing a high-quality reference genome for a parasitic bivalve with doubly uniparental inheritance (Bivalvia: Unionida).</title>
        <authorList>
            <person name="Smith C.H."/>
        </authorList>
    </citation>
    <scope>NUCLEOTIDE SEQUENCE</scope>
    <source>
        <strain evidence="3">CHS0354</strain>
        <tissue evidence="3">Mantle</tissue>
    </source>
</reference>
<feature type="compositionally biased region" description="Polar residues" evidence="1">
    <location>
        <begin position="85"/>
        <end position="94"/>
    </location>
</feature>
<protein>
    <recommendedName>
        <fullName evidence="2">CARD domain-containing protein</fullName>
    </recommendedName>
</protein>
<evidence type="ECO:0000313" key="4">
    <source>
        <dbReference type="Proteomes" id="UP001195483"/>
    </source>
</evidence>
<dbReference type="AlphaFoldDB" id="A0AAE0TGF0"/>
<dbReference type="PROSITE" id="PS50209">
    <property type="entry name" value="CARD"/>
    <property type="match status" value="1"/>
</dbReference>
<name>A0AAE0TGF0_9BIVA</name>
<feature type="domain" description="CARD" evidence="2">
    <location>
        <begin position="117"/>
        <end position="203"/>
    </location>
</feature>